<dbReference type="STRING" id="34060.B0181_07850"/>
<dbReference type="EMBL" id="MUXU01000048">
    <property type="protein sequence ID" value="OOR88620.1"/>
    <property type="molecule type" value="Genomic_DNA"/>
</dbReference>
<dbReference type="Proteomes" id="UP000255279">
    <property type="component" value="Unassembled WGS sequence"/>
</dbReference>
<evidence type="ECO:0000313" key="2">
    <source>
        <dbReference type="EMBL" id="STZ13697.1"/>
    </source>
</evidence>
<dbReference type="RefSeq" id="WP_211276077.1">
    <property type="nucleotide sequence ID" value="NZ_MUXU01000048.1"/>
</dbReference>
<organism evidence="1 3">
    <name type="scientific">Moraxella caviae</name>
    <dbReference type="NCBI Taxonomy" id="34060"/>
    <lineage>
        <taxon>Bacteria</taxon>
        <taxon>Pseudomonadati</taxon>
        <taxon>Pseudomonadota</taxon>
        <taxon>Gammaproteobacteria</taxon>
        <taxon>Moraxellales</taxon>
        <taxon>Moraxellaceae</taxon>
        <taxon>Moraxella</taxon>
    </lineage>
</organism>
<reference evidence="2 4" key="2">
    <citation type="submission" date="2018-06" db="EMBL/GenBank/DDBJ databases">
        <authorList>
            <consortium name="Pathogen Informatics"/>
            <person name="Doyle S."/>
        </authorList>
    </citation>
    <scope>NUCLEOTIDE SEQUENCE [LARGE SCALE GENOMIC DNA]</scope>
    <source>
        <strain evidence="2 4">NCTC10293</strain>
    </source>
</reference>
<evidence type="ECO:0000313" key="3">
    <source>
        <dbReference type="Proteomes" id="UP000190435"/>
    </source>
</evidence>
<dbReference type="Proteomes" id="UP000190435">
    <property type="component" value="Unassembled WGS sequence"/>
</dbReference>
<name>A0A1S9ZYS6_9GAMM</name>
<evidence type="ECO:0000313" key="4">
    <source>
        <dbReference type="Proteomes" id="UP000255279"/>
    </source>
</evidence>
<dbReference type="EMBL" id="UGQE01000002">
    <property type="protein sequence ID" value="STZ13697.1"/>
    <property type="molecule type" value="Genomic_DNA"/>
</dbReference>
<dbReference type="AlphaFoldDB" id="A0A1S9ZYS6"/>
<protein>
    <submittedName>
        <fullName evidence="1">Uncharacterized protein</fullName>
    </submittedName>
</protein>
<proteinExistence type="predicted"/>
<keyword evidence="3" id="KW-1185">Reference proteome</keyword>
<accession>A0A1S9ZYS6</accession>
<gene>
    <name evidence="1" type="ORF">B0181_07850</name>
    <name evidence="2" type="ORF">NCTC10293_01275</name>
</gene>
<reference evidence="1 3" key="1">
    <citation type="submission" date="2017-02" db="EMBL/GenBank/DDBJ databases">
        <title>Draft genome sequence of Moraxella caviae CCUG 355 type strain.</title>
        <authorList>
            <person name="Engstrom-Jakobsson H."/>
            <person name="Salva-Serra F."/>
            <person name="Thorell K."/>
            <person name="Gonzales-Siles L."/>
            <person name="Karlsson R."/>
            <person name="Boulund F."/>
            <person name="Engstrand L."/>
            <person name="Moore E."/>
        </authorList>
    </citation>
    <scope>NUCLEOTIDE SEQUENCE [LARGE SCALE GENOMIC DNA]</scope>
    <source>
        <strain evidence="1 3">CCUG 355</strain>
    </source>
</reference>
<evidence type="ECO:0000313" key="1">
    <source>
        <dbReference type="EMBL" id="OOR88620.1"/>
    </source>
</evidence>
<sequence length="211" mass="24583">MSYLYNCATCPTKCDGRSKGVYNFLSDLDYSKEYEKKIREKLNDCGYYAVETERDQYPDIEVYDREGGKLLCFLEVKAQRRTFMTIEKHLPYSGLLPSETVALNRSDLEHYIDQSDIEEAPIFIMWVVSNRPCITGEGTKFYYNHIDVFKGIFDHSGNVRQFRRSSGSGDVVDGVHKGVVVNYHFSLREMIPFTISSFMEHAHQINHDRHY</sequence>